<feature type="signal peptide" evidence="2">
    <location>
        <begin position="1"/>
        <end position="19"/>
    </location>
</feature>
<sequence>KMKTTIFLLCSLLPVIVFSFHGKHGKTIERCNREPFQIPNYYVIHIRGYSLLRHCPQGTFYIPHLCRCVTRRLVSILVENNPITTRTDPSITKEERPRSSPGVSKDMNPGVSTDIPMLTNSLAVKEGLLNGKTNGWLQNEIMKPSKKPIKQRQHNTKNSTKSPVALTLKNKARKSKSKSRKGKREKTKNKEEKSNAQKSLLKHKNDHQHHIAENSTISSRKEGPVITKLNFTRNQDTTNQSFCNPYFKFVFDRTSLSADKSVPSSPSKSLQYLGVAGSTGKTSAYFDGNGWVTVWGMSYITFAPKFKFQIRFRLREDYPYEDEFYTLISDGPCEGSQPKYSVSVNPVRREIHSFIKLKSENELDLLLSEEEITKWVTVSLQGTKSEITLSTDSAKTTGNIGVSTIKSSACPMEIGKKTPLSQGFVGFIDTVQFHNCF</sequence>
<name>A0A8W8ISE5_MAGGI</name>
<dbReference type="AlphaFoldDB" id="A0A8W8ISE5"/>
<reference evidence="3" key="1">
    <citation type="submission" date="2022-08" db="UniProtKB">
        <authorList>
            <consortium name="EnsemblMetazoa"/>
        </authorList>
    </citation>
    <scope>IDENTIFICATION</scope>
    <source>
        <strain evidence="3">05x7-T-G4-1.051#20</strain>
    </source>
</reference>
<keyword evidence="4" id="KW-1185">Reference proteome</keyword>
<evidence type="ECO:0000256" key="2">
    <source>
        <dbReference type="SAM" id="SignalP"/>
    </source>
</evidence>
<evidence type="ECO:0000256" key="1">
    <source>
        <dbReference type="SAM" id="MobiDB-lite"/>
    </source>
</evidence>
<evidence type="ECO:0000313" key="4">
    <source>
        <dbReference type="Proteomes" id="UP000005408"/>
    </source>
</evidence>
<organism evidence="3 4">
    <name type="scientific">Magallana gigas</name>
    <name type="common">Pacific oyster</name>
    <name type="synonym">Crassostrea gigas</name>
    <dbReference type="NCBI Taxonomy" id="29159"/>
    <lineage>
        <taxon>Eukaryota</taxon>
        <taxon>Metazoa</taxon>
        <taxon>Spiralia</taxon>
        <taxon>Lophotrochozoa</taxon>
        <taxon>Mollusca</taxon>
        <taxon>Bivalvia</taxon>
        <taxon>Autobranchia</taxon>
        <taxon>Pteriomorphia</taxon>
        <taxon>Ostreida</taxon>
        <taxon>Ostreoidea</taxon>
        <taxon>Ostreidae</taxon>
        <taxon>Magallana</taxon>
    </lineage>
</organism>
<keyword evidence="2" id="KW-0732">Signal</keyword>
<feature type="compositionally biased region" description="Basic residues" evidence="1">
    <location>
        <begin position="145"/>
        <end position="155"/>
    </location>
</feature>
<accession>A0A8W8ISE5</accession>
<feature type="chain" id="PRO_5036448050" evidence="2">
    <location>
        <begin position="20"/>
        <end position="437"/>
    </location>
</feature>
<feature type="region of interest" description="Disordered" evidence="1">
    <location>
        <begin position="145"/>
        <end position="219"/>
    </location>
</feature>
<protein>
    <submittedName>
        <fullName evidence="3">Uncharacterized protein</fullName>
    </submittedName>
</protein>
<proteinExistence type="predicted"/>
<feature type="compositionally biased region" description="Basic residues" evidence="1">
    <location>
        <begin position="170"/>
        <end position="187"/>
    </location>
</feature>
<feature type="region of interest" description="Disordered" evidence="1">
    <location>
        <begin position="85"/>
        <end position="111"/>
    </location>
</feature>
<dbReference type="Proteomes" id="UP000005408">
    <property type="component" value="Unassembled WGS sequence"/>
</dbReference>
<dbReference type="EnsemblMetazoa" id="G15645.1">
    <property type="protein sequence ID" value="G15645.1:cds"/>
    <property type="gene ID" value="G15645"/>
</dbReference>
<evidence type="ECO:0000313" key="3">
    <source>
        <dbReference type="EnsemblMetazoa" id="G15645.1:cds"/>
    </source>
</evidence>